<dbReference type="Gene3D" id="3.40.630.30">
    <property type="match status" value="1"/>
</dbReference>
<keyword evidence="5" id="KW-1185">Reference proteome</keyword>
<sequence length="149" mass="17873">MPTITFQLVTLDTLDILTGFMRQFYTHFNYSLDESKLAAVEQLLQKPDYGRIWLIHYDQQTAGYIILTFGYSIEMHGRDALIDELFIDEQYRGKKIGEQTIKFIEETCKQMDMHALHLEVEHENIGAHRLYRRLGFEEHERHFMTRWLE</sequence>
<accession>D6TZC3</accession>
<comment type="caution">
    <text evidence="4">The sequence shown here is derived from an EMBL/GenBank/DDBJ whole genome shotgun (WGS) entry which is preliminary data.</text>
</comment>
<dbReference type="InterPro" id="IPR016181">
    <property type="entry name" value="Acyl_CoA_acyltransferase"/>
</dbReference>
<dbReference type="AlphaFoldDB" id="D6TZC3"/>
<dbReference type="OrthoDB" id="7205533at2"/>
<evidence type="ECO:0000313" key="4">
    <source>
        <dbReference type="EMBL" id="EFH81913.1"/>
    </source>
</evidence>
<dbReference type="InterPro" id="IPR050680">
    <property type="entry name" value="YpeA/RimI_acetyltransf"/>
</dbReference>
<dbReference type="Proteomes" id="UP000004508">
    <property type="component" value="Unassembled WGS sequence"/>
</dbReference>
<gene>
    <name evidence="4" type="ORF">Krac_2672</name>
</gene>
<dbReference type="STRING" id="485913.Krac_2672"/>
<evidence type="ECO:0000259" key="3">
    <source>
        <dbReference type="PROSITE" id="PS51186"/>
    </source>
</evidence>
<feature type="domain" description="N-acetyltransferase" evidence="3">
    <location>
        <begin position="4"/>
        <end position="149"/>
    </location>
</feature>
<reference evidence="4 5" key="1">
    <citation type="journal article" date="2011" name="Stand. Genomic Sci.">
        <title>Non-contiguous finished genome sequence and contextual data of the filamentous soil bacterium Ktedonobacter racemifer type strain (SOSP1-21).</title>
        <authorList>
            <person name="Chang Y.J."/>
            <person name="Land M."/>
            <person name="Hauser L."/>
            <person name="Chertkov O."/>
            <person name="Del Rio T.G."/>
            <person name="Nolan M."/>
            <person name="Copeland A."/>
            <person name="Tice H."/>
            <person name="Cheng J.F."/>
            <person name="Lucas S."/>
            <person name="Han C."/>
            <person name="Goodwin L."/>
            <person name="Pitluck S."/>
            <person name="Ivanova N."/>
            <person name="Ovchinikova G."/>
            <person name="Pati A."/>
            <person name="Chen A."/>
            <person name="Palaniappan K."/>
            <person name="Mavromatis K."/>
            <person name="Liolios K."/>
            <person name="Brettin T."/>
            <person name="Fiebig A."/>
            <person name="Rohde M."/>
            <person name="Abt B."/>
            <person name="Goker M."/>
            <person name="Detter J.C."/>
            <person name="Woyke T."/>
            <person name="Bristow J."/>
            <person name="Eisen J.A."/>
            <person name="Markowitz V."/>
            <person name="Hugenholtz P."/>
            <person name="Kyrpides N.C."/>
            <person name="Klenk H.P."/>
            <person name="Lapidus A."/>
        </authorList>
    </citation>
    <scope>NUCLEOTIDE SEQUENCE [LARGE SCALE GENOMIC DNA]</scope>
    <source>
        <strain evidence="5">DSM 44963</strain>
    </source>
</reference>
<dbReference type="PROSITE" id="PS51186">
    <property type="entry name" value="GNAT"/>
    <property type="match status" value="1"/>
</dbReference>
<proteinExistence type="predicted"/>
<dbReference type="InParanoid" id="D6TZC3"/>
<dbReference type="EMBL" id="ADVG01000004">
    <property type="protein sequence ID" value="EFH81913.1"/>
    <property type="molecule type" value="Genomic_DNA"/>
</dbReference>
<evidence type="ECO:0000256" key="2">
    <source>
        <dbReference type="ARBA" id="ARBA00023315"/>
    </source>
</evidence>
<evidence type="ECO:0000256" key="1">
    <source>
        <dbReference type="ARBA" id="ARBA00022679"/>
    </source>
</evidence>
<dbReference type="GO" id="GO:0016747">
    <property type="term" value="F:acyltransferase activity, transferring groups other than amino-acyl groups"/>
    <property type="evidence" value="ECO:0007669"/>
    <property type="project" value="InterPro"/>
</dbReference>
<dbReference type="SUPFAM" id="SSF55729">
    <property type="entry name" value="Acyl-CoA N-acyltransferases (Nat)"/>
    <property type="match status" value="1"/>
</dbReference>
<organism evidence="4 5">
    <name type="scientific">Ktedonobacter racemifer DSM 44963</name>
    <dbReference type="NCBI Taxonomy" id="485913"/>
    <lineage>
        <taxon>Bacteria</taxon>
        <taxon>Bacillati</taxon>
        <taxon>Chloroflexota</taxon>
        <taxon>Ktedonobacteria</taxon>
        <taxon>Ktedonobacterales</taxon>
        <taxon>Ktedonobacteraceae</taxon>
        <taxon>Ktedonobacter</taxon>
    </lineage>
</organism>
<evidence type="ECO:0000313" key="5">
    <source>
        <dbReference type="Proteomes" id="UP000004508"/>
    </source>
</evidence>
<dbReference type="RefSeq" id="WP_007919619.1">
    <property type="nucleotide sequence ID" value="NZ_ADVG01000004.1"/>
</dbReference>
<dbReference type="InterPro" id="IPR000182">
    <property type="entry name" value="GNAT_dom"/>
</dbReference>
<keyword evidence="1 4" id="KW-0808">Transferase</keyword>
<name>D6TZC3_KTERA</name>
<dbReference type="Pfam" id="PF00583">
    <property type="entry name" value="Acetyltransf_1"/>
    <property type="match status" value="1"/>
</dbReference>
<dbReference type="PANTHER" id="PTHR43420">
    <property type="entry name" value="ACETYLTRANSFERASE"/>
    <property type="match status" value="1"/>
</dbReference>
<keyword evidence="2" id="KW-0012">Acyltransferase</keyword>
<protein>
    <submittedName>
        <fullName evidence="4">GCN5-related N-acetyltransferase</fullName>
    </submittedName>
</protein>
<dbReference type="eggNOG" id="COG0456">
    <property type="taxonomic scope" value="Bacteria"/>
</dbReference>